<evidence type="ECO:0000313" key="17">
    <source>
        <dbReference type="EMBL" id="MFD1912689.1"/>
    </source>
</evidence>
<proteinExistence type="inferred from homology"/>
<evidence type="ECO:0000313" key="18">
    <source>
        <dbReference type="Proteomes" id="UP001597353"/>
    </source>
</evidence>
<evidence type="ECO:0000256" key="14">
    <source>
        <dbReference type="ARBA" id="ARBA00042883"/>
    </source>
</evidence>
<evidence type="ECO:0000256" key="1">
    <source>
        <dbReference type="ARBA" id="ARBA00010876"/>
    </source>
</evidence>
<comment type="function">
    <text evidence="7">Dual specificity enzyme that catalyzes the synthesis of pseudouridine from uracil-746 in 23S ribosomal RNA and from uracil-32 in the anticodon stem and loop of transfer RNAs.</text>
</comment>
<dbReference type="InterPro" id="IPR006145">
    <property type="entry name" value="PsdUridine_synth_RsuA/RluA"/>
</dbReference>
<dbReference type="PANTHER" id="PTHR21600:SF91">
    <property type="entry name" value="DUAL-SPECIFICITY RNA PSEUDOURIDINE SYNTHASE RLUA"/>
    <property type="match status" value="1"/>
</dbReference>
<evidence type="ECO:0000256" key="11">
    <source>
        <dbReference type="ARBA" id="ARBA00041266"/>
    </source>
</evidence>
<dbReference type="PANTHER" id="PTHR21600">
    <property type="entry name" value="MITOCHONDRIAL RNA PSEUDOURIDINE SYNTHASE"/>
    <property type="match status" value="1"/>
</dbReference>
<dbReference type="InterPro" id="IPR020103">
    <property type="entry name" value="PsdUridine_synth_cat_dom_sf"/>
</dbReference>
<name>A0ABW4S508_9RHOB</name>
<evidence type="ECO:0000256" key="3">
    <source>
        <dbReference type="ARBA" id="ARBA00022694"/>
    </source>
</evidence>
<evidence type="ECO:0000256" key="13">
    <source>
        <dbReference type="ARBA" id="ARBA00042844"/>
    </source>
</evidence>
<dbReference type="EC" id="5.4.99.29" evidence="9"/>
<reference evidence="18" key="1">
    <citation type="journal article" date="2019" name="Int. J. Syst. Evol. Microbiol.">
        <title>The Global Catalogue of Microorganisms (GCM) 10K type strain sequencing project: providing services to taxonomists for standard genome sequencing and annotation.</title>
        <authorList>
            <consortium name="The Broad Institute Genomics Platform"/>
            <consortium name="The Broad Institute Genome Sequencing Center for Infectious Disease"/>
            <person name="Wu L."/>
            <person name="Ma J."/>
        </authorList>
    </citation>
    <scope>NUCLEOTIDE SEQUENCE [LARGE SCALE GENOMIC DNA]</scope>
    <source>
        <strain evidence="18">CGMCC 4.7242</strain>
    </source>
</reference>
<keyword evidence="18" id="KW-1185">Reference proteome</keyword>
<gene>
    <name evidence="17" type="ORF">ACFSGJ_10760</name>
</gene>
<dbReference type="InterPro" id="IPR050188">
    <property type="entry name" value="RluA_PseudoU_synthase"/>
</dbReference>
<comment type="catalytic activity">
    <reaction evidence="5">
        <text>uridine(32) in tRNA = pseudouridine(32) in tRNA</text>
        <dbReference type="Rhea" id="RHEA:42544"/>
        <dbReference type="Rhea" id="RHEA-COMP:10107"/>
        <dbReference type="Rhea" id="RHEA-COMP:10108"/>
        <dbReference type="ChEBI" id="CHEBI:65314"/>
        <dbReference type="ChEBI" id="CHEBI:65315"/>
        <dbReference type="EC" id="5.4.99.28"/>
    </reaction>
</comment>
<dbReference type="EMBL" id="JBHUGH010000009">
    <property type="protein sequence ID" value="MFD1912689.1"/>
    <property type="molecule type" value="Genomic_DNA"/>
</dbReference>
<dbReference type="PROSITE" id="PS01129">
    <property type="entry name" value="PSI_RLU"/>
    <property type="match status" value="1"/>
</dbReference>
<comment type="similarity">
    <text evidence="1">Belongs to the pseudouridine synthase RluA family.</text>
</comment>
<dbReference type="Proteomes" id="UP001597353">
    <property type="component" value="Unassembled WGS sequence"/>
</dbReference>
<evidence type="ECO:0000256" key="2">
    <source>
        <dbReference type="ARBA" id="ARBA00022552"/>
    </source>
</evidence>
<evidence type="ECO:0000256" key="10">
    <source>
        <dbReference type="ARBA" id="ARBA00039988"/>
    </source>
</evidence>
<evidence type="ECO:0000256" key="6">
    <source>
        <dbReference type="ARBA" id="ARBA00036916"/>
    </source>
</evidence>
<dbReference type="Pfam" id="PF00849">
    <property type="entry name" value="PseudoU_synth_2"/>
    <property type="match status" value="1"/>
</dbReference>
<evidence type="ECO:0000256" key="7">
    <source>
        <dbReference type="ARBA" id="ARBA00037305"/>
    </source>
</evidence>
<organism evidence="17 18">
    <name type="scientific">Halodurantibacterium flavum</name>
    <dbReference type="NCBI Taxonomy" id="1382802"/>
    <lineage>
        <taxon>Bacteria</taxon>
        <taxon>Pseudomonadati</taxon>
        <taxon>Pseudomonadota</taxon>
        <taxon>Alphaproteobacteria</taxon>
        <taxon>Rhodobacterales</taxon>
        <taxon>Paracoccaceae</taxon>
        <taxon>Halodurantibacterium</taxon>
    </lineage>
</organism>
<evidence type="ECO:0000256" key="4">
    <source>
        <dbReference type="ARBA" id="ARBA00023235"/>
    </source>
</evidence>
<comment type="catalytic activity">
    <reaction evidence="6">
        <text>uridine(746) in 23S rRNA = pseudouridine(746) in 23S rRNA</text>
        <dbReference type="Rhea" id="RHEA:42548"/>
        <dbReference type="Rhea" id="RHEA-COMP:10109"/>
        <dbReference type="Rhea" id="RHEA-COMP:10110"/>
        <dbReference type="ChEBI" id="CHEBI:65314"/>
        <dbReference type="ChEBI" id="CHEBI:65315"/>
        <dbReference type="EC" id="5.4.99.29"/>
    </reaction>
</comment>
<dbReference type="EC" id="5.4.99.28" evidence="8"/>
<dbReference type="Gene3D" id="3.30.2350.10">
    <property type="entry name" value="Pseudouridine synthase"/>
    <property type="match status" value="1"/>
</dbReference>
<evidence type="ECO:0000256" key="15">
    <source>
        <dbReference type="ARBA" id="ARBA00043143"/>
    </source>
</evidence>
<comment type="caution">
    <text evidence="17">The sequence shown here is derived from an EMBL/GenBank/DDBJ whole genome shotgun (WGS) entry which is preliminary data.</text>
</comment>
<keyword evidence="2" id="KW-0698">rRNA processing</keyword>
<keyword evidence="4" id="KW-0413">Isomerase</keyword>
<evidence type="ECO:0000256" key="8">
    <source>
        <dbReference type="ARBA" id="ARBA00038944"/>
    </source>
</evidence>
<feature type="domain" description="Pseudouridine synthase RsuA/RluA-like" evidence="16">
    <location>
        <begin position="22"/>
        <end position="166"/>
    </location>
</feature>
<sequence>MNEFAYNPPSDPPCILFHDHAILVVEKPAGLLSVPGRGEDRADCLIERLRLAFPEVLLVHRLDLDTSGVMVFALTPAAQRNLGQQFEARTVKKVYMARLWGELAPKTGRVDLPLIVDWPNRPRQHVNHETGRPAQTDWRVVRFEGGTTRVRLMPLTGRSHQLRVHMMELGHPILGDTLYAQGAARDFPRLMLHAESLRFRHPDGGKGQSFSAPAPF</sequence>
<evidence type="ECO:0000256" key="12">
    <source>
        <dbReference type="ARBA" id="ARBA00042372"/>
    </source>
</evidence>
<dbReference type="SUPFAM" id="SSF55120">
    <property type="entry name" value="Pseudouridine synthase"/>
    <property type="match status" value="1"/>
</dbReference>
<keyword evidence="3" id="KW-0819">tRNA processing</keyword>
<accession>A0ABW4S508</accession>
<protein>
    <recommendedName>
        <fullName evidence="10">Dual-specificity RNA pseudouridine synthase RluA</fullName>
        <ecNumber evidence="8">5.4.99.28</ecNumber>
        <ecNumber evidence="9">5.4.99.29</ecNumber>
    </recommendedName>
    <alternativeName>
        <fullName evidence="11">23S rRNA pseudouridine(746) synthase</fullName>
    </alternativeName>
    <alternativeName>
        <fullName evidence="14">Ribosomal large subunit pseudouridine synthase A</fullName>
    </alternativeName>
    <alternativeName>
        <fullName evidence="13">rRNA pseudouridylate synthase A</fullName>
    </alternativeName>
    <alternativeName>
        <fullName evidence="15">rRNA-uridine isomerase A</fullName>
    </alternativeName>
    <alternativeName>
        <fullName evidence="12">tRNA pseudouridine(32) synthase</fullName>
    </alternativeName>
</protein>
<dbReference type="InterPro" id="IPR006224">
    <property type="entry name" value="PsdUridine_synth_RluA-like_CS"/>
</dbReference>
<evidence type="ECO:0000256" key="5">
    <source>
        <dbReference type="ARBA" id="ARBA00036184"/>
    </source>
</evidence>
<dbReference type="RefSeq" id="WP_390261408.1">
    <property type="nucleotide sequence ID" value="NZ_JBHUGH010000009.1"/>
</dbReference>
<evidence type="ECO:0000256" key="9">
    <source>
        <dbReference type="ARBA" id="ARBA00038945"/>
    </source>
</evidence>
<dbReference type="CDD" id="cd02869">
    <property type="entry name" value="PseudoU_synth_RluA_like"/>
    <property type="match status" value="1"/>
</dbReference>
<evidence type="ECO:0000259" key="16">
    <source>
        <dbReference type="Pfam" id="PF00849"/>
    </source>
</evidence>